<dbReference type="Proteomes" id="UP000004994">
    <property type="component" value="Chromosome 8"/>
</dbReference>
<dbReference type="InParanoid" id="A0A3Q7ILL1"/>
<proteinExistence type="predicted"/>
<evidence type="ECO:0000313" key="1">
    <source>
        <dbReference type="EnsemblPlants" id="Solyc08g074330.2.1"/>
    </source>
</evidence>
<protein>
    <submittedName>
        <fullName evidence="1">Uncharacterized protein</fullName>
    </submittedName>
</protein>
<name>A0A3Q7ILL1_SOLLC</name>
<sequence>MPSRPASAAVSDYQDPYLLDHGTAVDSKTPRSTLPRYGQDIVTKEFIDNHQEPAPTMYGMGEPEFGSFSRYGDPYSSSSSFPP</sequence>
<accession>A0A3Q7ILL1</accession>
<reference evidence="1" key="1">
    <citation type="journal article" date="2012" name="Nature">
        <title>The tomato genome sequence provides insights into fleshy fruit evolution.</title>
        <authorList>
            <consortium name="Tomato Genome Consortium"/>
        </authorList>
    </citation>
    <scope>NUCLEOTIDE SEQUENCE [LARGE SCALE GENOMIC DNA]</scope>
    <source>
        <strain evidence="1">cv. Heinz 1706</strain>
    </source>
</reference>
<dbReference type="EnsemblPlants" id="Solyc08g074330.2.1">
    <property type="protein sequence ID" value="Solyc08g074330.2.1"/>
    <property type="gene ID" value="Solyc08g074330.2"/>
</dbReference>
<reference evidence="1" key="2">
    <citation type="submission" date="2019-01" db="UniProtKB">
        <authorList>
            <consortium name="EnsemblPlants"/>
        </authorList>
    </citation>
    <scope>IDENTIFICATION</scope>
    <source>
        <strain evidence="1">cv. Heinz 1706</strain>
    </source>
</reference>
<dbReference type="STRING" id="4081.A0A3Q7ILL1"/>
<evidence type="ECO:0000313" key="2">
    <source>
        <dbReference type="Proteomes" id="UP000004994"/>
    </source>
</evidence>
<organism evidence="1">
    <name type="scientific">Solanum lycopersicum</name>
    <name type="common">Tomato</name>
    <name type="synonym">Lycopersicon esculentum</name>
    <dbReference type="NCBI Taxonomy" id="4081"/>
    <lineage>
        <taxon>Eukaryota</taxon>
        <taxon>Viridiplantae</taxon>
        <taxon>Streptophyta</taxon>
        <taxon>Embryophyta</taxon>
        <taxon>Tracheophyta</taxon>
        <taxon>Spermatophyta</taxon>
        <taxon>Magnoliopsida</taxon>
        <taxon>eudicotyledons</taxon>
        <taxon>Gunneridae</taxon>
        <taxon>Pentapetalae</taxon>
        <taxon>asterids</taxon>
        <taxon>lamiids</taxon>
        <taxon>Solanales</taxon>
        <taxon>Solanaceae</taxon>
        <taxon>Solanoideae</taxon>
        <taxon>Solaneae</taxon>
        <taxon>Solanum</taxon>
        <taxon>Solanum subgen. Lycopersicon</taxon>
    </lineage>
</organism>
<keyword evidence="2" id="KW-1185">Reference proteome</keyword>
<dbReference type="Gramene" id="Solyc08g074330.2.1">
    <property type="protein sequence ID" value="Solyc08g074330.2.1"/>
    <property type="gene ID" value="Solyc08g074330.2"/>
</dbReference>
<dbReference type="AlphaFoldDB" id="A0A3Q7ILL1"/>